<dbReference type="GeneID" id="65097663"/>
<organism evidence="1 2">
    <name type="scientific">Methanospirillum purgamenti</name>
    <dbReference type="NCBI Taxonomy" id="2834276"/>
    <lineage>
        <taxon>Archaea</taxon>
        <taxon>Methanobacteriati</taxon>
        <taxon>Methanobacteriota</taxon>
        <taxon>Stenosarchaea group</taxon>
        <taxon>Methanomicrobia</taxon>
        <taxon>Methanomicrobiales</taxon>
        <taxon>Methanospirillaceae</taxon>
        <taxon>Methanospirillum</taxon>
    </lineage>
</organism>
<gene>
    <name evidence="1" type="ORF">KHC33_10725</name>
</gene>
<accession>A0A8E7AV28</accession>
<dbReference type="EMBL" id="CP075546">
    <property type="protein sequence ID" value="QVV87815.1"/>
    <property type="molecule type" value="Genomic_DNA"/>
</dbReference>
<proteinExistence type="predicted"/>
<dbReference type="Pfam" id="PF08859">
    <property type="entry name" value="DGC"/>
    <property type="match status" value="1"/>
</dbReference>
<keyword evidence="2" id="KW-1185">Reference proteome</keyword>
<dbReference type="Proteomes" id="UP000680656">
    <property type="component" value="Chromosome"/>
</dbReference>
<evidence type="ECO:0000313" key="2">
    <source>
        <dbReference type="Proteomes" id="UP000680656"/>
    </source>
</evidence>
<dbReference type="KEGG" id="mrtj:KHC33_10725"/>
<dbReference type="AlphaFoldDB" id="A0A8E7AV28"/>
<dbReference type="RefSeq" id="WP_214418634.1">
    <property type="nucleotide sequence ID" value="NZ_CP075546.1"/>
</dbReference>
<evidence type="ECO:0008006" key="3">
    <source>
        <dbReference type="Google" id="ProtNLM"/>
    </source>
</evidence>
<name>A0A8E7AV28_9EURY</name>
<reference evidence="1 2" key="1">
    <citation type="submission" date="2021-05" db="EMBL/GenBank/DDBJ databases">
        <title>A novel Methanospirillum isolate from a pyrite-forming mixed culture.</title>
        <authorList>
            <person name="Bunk B."/>
            <person name="Sproer C."/>
            <person name="Spring S."/>
            <person name="Pester M."/>
        </authorList>
    </citation>
    <scope>NUCLEOTIDE SEQUENCE [LARGE SCALE GENOMIC DNA]</scope>
    <source>
        <strain evidence="1 2">J.3.6.1-F.2.7.3</strain>
    </source>
</reference>
<protein>
    <recommendedName>
        <fullName evidence="3">Zinc-binding protein</fullName>
    </recommendedName>
</protein>
<evidence type="ECO:0000313" key="1">
    <source>
        <dbReference type="EMBL" id="QVV87815.1"/>
    </source>
</evidence>
<sequence>MTEYELVKISKITGVCGLCKEYAEKNSTSPAKVAVMSCEGACARREVARRAANILAHIIAPEQTVRICLGGAFTKDTGQRNLVRRAEKVIAIEGCFVACASRMMEGVLDDLNPTVVLADTIYPESLPFGMNEVSDELFTTYAKQVAEDVQKNHLSA</sequence>
<dbReference type="InterPro" id="IPR014958">
    <property type="entry name" value="DGC"/>
</dbReference>